<evidence type="ECO:0000313" key="8">
    <source>
        <dbReference type="EMBL" id="OSJ28059.1"/>
    </source>
</evidence>
<evidence type="ECO:0000256" key="2">
    <source>
        <dbReference type="ARBA" id="ARBA00022729"/>
    </source>
</evidence>
<dbReference type="SUPFAM" id="SSF56925">
    <property type="entry name" value="OMPA-like"/>
    <property type="match status" value="1"/>
</dbReference>
<evidence type="ECO:0000256" key="1">
    <source>
        <dbReference type="ARBA" id="ARBA00004442"/>
    </source>
</evidence>
<feature type="domain" description="Outer membrane protein beta-barrel" evidence="7">
    <location>
        <begin position="24"/>
        <end position="222"/>
    </location>
</feature>
<sequence length="232" mass="24614">MNKFLLATVAFAALAGTASAADMAARPYTKAPAMEASPIYNWTGFYIGGHVGGAFGGDNNILAPGFTGTNSNDGVFMGGAQVGYDHQFSPNWVLGIEANYSFLDTNDNPFVNRGLGSVTGRLGYTWGPAMVYVKGGYAWADSRLTNGFGGGTFTNNGGGRDGYTVGGGLEYMFAQNWSGKVEYQYYDFGTRNALFTSAAGVVTAVGFRNDEHTIKAGLNYRFNWGAASASRY</sequence>
<feature type="signal peptide" evidence="6">
    <location>
        <begin position="1"/>
        <end position="20"/>
    </location>
</feature>
<dbReference type="Pfam" id="PF13505">
    <property type="entry name" value="OMP_b-brl"/>
    <property type="match status" value="1"/>
</dbReference>
<keyword evidence="3" id="KW-0472">Membrane</keyword>
<evidence type="ECO:0000256" key="3">
    <source>
        <dbReference type="ARBA" id="ARBA00023136"/>
    </source>
</evidence>
<dbReference type="RefSeq" id="WP_085384698.1">
    <property type="nucleotide sequence ID" value="NZ_NAFJ01000147.1"/>
</dbReference>
<name>A0ABX3X3T2_9BRAD</name>
<dbReference type="InterPro" id="IPR051692">
    <property type="entry name" value="OMP-like"/>
</dbReference>
<feature type="chain" id="PRO_5045815091" description="Outer membrane protein beta-barrel domain-containing protein" evidence="6">
    <location>
        <begin position="21"/>
        <end position="232"/>
    </location>
</feature>
<dbReference type="PANTHER" id="PTHR34001">
    <property type="entry name" value="BLL7405 PROTEIN"/>
    <property type="match status" value="1"/>
</dbReference>
<organism evidence="8 9">
    <name type="scientific">Bradyrhizobium canariense</name>
    <dbReference type="NCBI Taxonomy" id="255045"/>
    <lineage>
        <taxon>Bacteria</taxon>
        <taxon>Pseudomonadati</taxon>
        <taxon>Pseudomonadota</taxon>
        <taxon>Alphaproteobacteria</taxon>
        <taxon>Hyphomicrobiales</taxon>
        <taxon>Nitrobacteraceae</taxon>
        <taxon>Bradyrhizobium</taxon>
    </lineage>
</organism>
<dbReference type="InterPro" id="IPR011250">
    <property type="entry name" value="OMP/PagP_B-barrel"/>
</dbReference>
<dbReference type="Gene3D" id="2.40.160.20">
    <property type="match status" value="1"/>
</dbReference>
<proteinExistence type="inferred from homology"/>
<dbReference type="InterPro" id="IPR027385">
    <property type="entry name" value="Beta-barrel_OMP"/>
</dbReference>
<evidence type="ECO:0000256" key="6">
    <source>
        <dbReference type="SAM" id="SignalP"/>
    </source>
</evidence>
<dbReference type="Proteomes" id="UP000193884">
    <property type="component" value="Unassembled WGS sequence"/>
</dbReference>
<keyword evidence="9" id="KW-1185">Reference proteome</keyword>
<keyword evidence="2 6" id="KW-0732">Signal</keyword>
<accession>A0ABX3X3T2</accession>
<dbReference type="EMBL" id="NAFK01000162">
    <property type="protein sequence ID" value="OSJ28059.1"/>
    <property type="molecule type" value="Genomic_DNA"/>
</dbReference>
<comment type="similarity">
    <text evidence="5">Belongs to the Omp25/RopB family.</text>
</comment>
<evidence type="ECO:0000256" key="5">
    <source>
        <dbReference type="ARBA" id="ARBA00038306"/>
    </source>
</evidence>
<comment type="subcellular location">
    <subcellularLocation>
        <location evidence="1">Cell outer membrane</location>
    </subcellularLocation>
</comment>
<gene>
    <name evidence="8" type="ORF">BST63_17965</name>
</gene>
<protein>
    <recommendedName>
        <fullName evidence="7">Outer membrane protein beta-barrel domain-containing protein</fullName>
    </recommendedName>
</protein>
<keyword evidence="4" id="KW-0998">Cell outer membrane</keyword>
<evidence type="ECO:0000313" key="9">
    <source>
        <dbReference type="Proteomes" id="UP000193884"/>
    </source>
</evidence>
<comment type="caution">
    <text evidence="8">The sequence shown here is derived from an EMBL/GenBank/DDBJ whole genome shotgun (WGS) entry which is preliminary data.</text>
</comment>
<evidence type="ECO:0000259" key="7">
    <source>
        <dbReference type="Pfam" id="PF13505"/>
    </source>
</evidence>
<reference evidence="8 9" key="1">
    <citation type="submission" date="2017-03" db="EMBL/GenBank/DDBJ databases">
        <title>Whole genome sequences of fourteen strains of Bradyrhizobium canariense and one strain of Bradyrhizobium japonicum isolated from Lupinus (Papilionoideae: Genisteae) species in Algeria.</title>
        <authorList>
            <person name="Crovadore J."/>
            <person name="Chekireb D."/>
            <person name="Brachmann A."/>
            <person name="Chablais R."/>
            <person name="Cochard B."/>
            <person name="Lefort F."/>
        </authorList>
    </citation>
    <scope>NUCLEOTIDE SEQUENCE [LARGE SCALE GENOMIC DNA]</scope>
    <source>
        <strain evidence="8 9">UBMAN05</strain>
    </source>
</reference>
<dbReference type="PANTHER" id="PTHR34001:SF3">
    <property type="entry name" value="BLL7405 PROTEIN"/>
    <property type="match status" value="1"/>
</dbReference>
<evidence type="ECO:0000256" key="4">
    <source>
        <dbReference type="ARBA" id="ARBA00023237"/>
    </source>
</evidence>